<keyword evidence="3" id="KW-0963">Cytoplasm</keyword>
<keyword evidence="3" id="KW-0206">Cytoskeleton</keyword>
<evidence type="ECO:0000256" key="3">
    <source>
        <dbReference type="RuleBase" id="RU364030"/>
    </source>
</evidence>
<dbReference type="SUPFAM" id="SSF46988">
    <property type="entry name" value="Tubulin chaperone cofactor A"/>
    <property type="match status" value="1"/>
</dbReference>
<evidence type="ECO:0000256" key="4">
    <source>
        <dbReference type="SAM" id="Coils"/>
    </source>
</evidence>
<comment type="subcellular location">
    <subcellularLocation>
        <location evidence="3">Cytoplasm</location>
        <location evidence="3">Cytoskeleton</location>
    </subcellularLocation>
</comment>
<dbReference type="GO" id="GO:0048487">
    <property type="term" value="F:beta-tubulin binding"/>
    <property type="evidence" value="ECO:0007669"/>
    <property type="project" value="InterPro"/>
</dbReference>
<name>A0A420HT94_9PEZI</name>
<organism evidence="5 6">
    <name type="scientific">Erysiphe neolycopersici</name>
    <dbReference type="NCBI Taxonomy" id="212602"/>
    <lineage>
        <taxon>Eukaryota</taxon>
        <taxon>Fungi</taxon>
        <taxon>Dikarya</taxon>
        <taxon>Ascomycota</taxon>
        <taxon>Pezizomycotina</taxon>
        <taxon>Leotiomycetes</taxon>
        <taxon>Erysiphales</taxon>
        <taxon>Erysiphaceae</taxon>
        <taxon>Erysiphe</taxon>
    </lineage>
</organism>
<dbReference type="GO" id="GO:0005874">
    <property type="term" value="C:microtubule"/>
    <property type="evidence" value="ECO:0007669"/>
    <property type="project" value="UniProtKB-KW"/>
</dbReference>
<keyword evidence="6" id="KW-1185">Reference proteome</keyword>
<dbReference type="Gene3D" id="1.20.58.90">
    <property type="match status" value="1"/>
</dbReference>
<dbReference type="OrthoDB" id="296187at2759"/>
<dbReference type="GO" id="GO:0005829">
    <property type="term" value="C:cytosol"/>
    <property type="evidence" value="ECO:0007669"/>
    <property type="project" value="TreeGrafter"/>
</dbReference>
<evidence type="ECO:0000313" key="6">
    <source>
        <dbReference type="Proteomes" id="UP000286134"/>
    </source>
</evidence>
<dbReference type="InterPro" id="IPR036126">
    <property type="entry name" value="TBCA_sf"/>
</dbReference>
<evidence type="ECO:0000256" key="1">
    <source>
        <dbReference type="ARBA" id="ARBA00006806"/>
    </source>
</evidence>
<dbReference type="PANTHER" id="PTHR21500">
    <property type="entry name" value="TUBULIN-SPECIFIC CHAPERONE A"/>
    <property type="match status" value="1"/>
</dbReference>
<dbReference type="GO" id="GO:0007023">
    <property type="term" value="P:post-chaperonin tubulin folding pathway"/>
    <property type="evidence" value="ECO:0007669"/>
    <property type="project" value="UniProtKB-UniRule"/>
</dbReference>
<comment type="similarity">
    <text evidence="1 3">Belongs to the TBCA family.</text>
</comment>
<comment type="caution">
    <text evidence="5">The sequence shown here is derived from an EMBL/GenBank/DDBJ whole genome shotgun (WGS) entry which is preliminary data.</text>
</comment>
<gene>
    <name evidence="5" type="ORF">OnM2_049031</name>
</gene>
<dbReference type="STRING" id="212602.A0A420HT94"/>
<dbReference type="Pfam" id="PF02970">
    <property type="entry name" value="TBCA"/>
    <property type="match status" value="1"/>
</dbReference>
<protein>
    <recommendedName>
        <fullName evidence="3">Tubulin-specific chaperone A</fullName>
    </recommendedName>
</protein>
<evidence type="ECO:0000256" key="2">
    <source>
        <dbReference type="ARBA" id="ARBA00023186"/>
    </source>
</evidence>
<proteinExistence type="inferred from homology"/>
<reference evidence="5 6" key="1">
    <citation type="journal article" date="2018" name="BMC Genomics">
        <title>Comparative genome analyses reveal sequence features reflecting distinct modes of host-adaptation between dicot and monocot powdery mildew.</title>
        <authorList>
            <person name="Wu Y."/>
            <person name="Ma X."/>
            <person name="Pan Z."/>
            <person name="Kale S.D."/>
            <person name="Song Y."/>
            <person name="King H."/>
            <person name="Zhang Q."/>
            <person name="Presley C."/>
            <person name="Deng X."/>
            <person name="Wei C.I."/>
            <person name="Xiao S."/>
        </authorList>
    </citation>
    <scope>NUCLEOTIDE SEQUENCE [LARGE SCALE GENOMIC DNA]</scope>
    <source>
        <strain evidence="5">UMSG2</strain>
    </source>
</reference>
<keyword evidence="2 3" id="KW-0143">Chaperone</keyword>
<dbReference type="EMBL" id="MCFK01004924">
    <property type="protein sequence ID" value="RKF60627.1"/>
    <property type="molecule type" value="Genomic_DNA"/>
</dbReference>
<dbReference type="PANTHER" id="PTHR21500:SF0">
    <property type="entry name" value="TUBULIN-SPECIFIC CHAPERONE A"/>
    <property type="match status" value="1"/>
</dbReference>
<dbReference type="InterPro" id="IPR004226">
    <property type="entry name" value="TBCA"/>
</dbReference>
<dbReference type="AlphaFoldDB" id="A0A420HT94"/>
<feature type="coiled-coil region" evidence="4">
    <location>
        <begin position="14"/>
        <end position="100"/>
    </location>
</feature>
<keyword evidence="3" id="KW-0493">Microtubule</keyword>
<dbReference type="Proteomes" id="UP000286134">
    <property type="component" value="Unassembled WGS sequence"/>
</dbReference>
<comment type="subunit">
    <text evidence="3">Supercomplex made of cofactors A to E. Cofactors A and D function by capturing and stabilizing tubulin in a quasi-native conformation. Cofactor E binds to the cofactor D-tubulin complex; interaction with cofactor C then causes the release of tubulin polypeptides that are committed to the native state.</text>
</comment>
<accession>A0A420HT94</accession>
<sequence length="113" mass="13363">MKSPSKLAIYSGSLQRLMKEEASYHEELERQEKRLQKLTNEDSNDENKEWMIKQQQTVVEETRSMFPVVMKNVENALQKLENQVEEDQSHEHDLEEMNKAKDLIQRAKIFLAA</sequence>
<evidence type="ECO:0000313" key="5">
    <source>
        <dbReference type="EMBL" id="RKF60627.1"/>
    </source>
</evidence>
<dbReference type="GO" id="GO:0007021">
    <property type="term" value="P:tubulin complex assembly"/>
    <property type="evidence" value="ECO:0007669"/>
    <property type="project" value="UniProtKB-UniRule"/>
</dbReference>
<keyword evidence="4" id="KW-0175">Coiled coil</keyword>